<dbReference type="RefSeq" id="WP_073231598.1">
    <property type="nucleotide sequence ID" value="NZ_FQUQ01000002.1"/>
</dbReference>
<organism evidence="1 2">
    <name type="scientific">Pedobacter caeni</name>
    <dbReference type="NCBI Taxonomy" id="288992"/>
    <lineage>
        <taxon>Bacteria</taxon>
        <taxon>Pseudomonadati</taxon>
        <taxon>Bacteroidota</taxon>
        <taxon>Sphingobacteriia</taxon>
        <taxon>Sphingobacteriales</taxon>
        <taxon>Sphingobacteriaceae</taxon>
        <taxon>Pedobacter</taxon>
    </lineage>
</organism>
<sequence>MNIKKFIGLLSFILLFTACKKFDHYLNNPNKPTNATPALLLTGICDSVFNANPISAAYAVRHLTYYERPSESVNYNWNRADFGGYSTLRQVKKMEELGQGNASYQGLGKFFRALLFSRLTETFGDIPYRQSMMMDQGVDKPAYDTQEEVYVGILQDLEQANELLQANSGKIDGDIIYKGNIQQWKQLVNAFRLRILIHLSKREGSTKINIRDQFNAILSNPAKYPLMSGLADNGQIVYNASDVSNYYPTAGSLSVATLVSLEQSYVDLLKSRKDPRLFSIADPVAGQPAGVFESYNGVDAGLSPADQQSTASKSSLIARRYVDLKAPINEPMILLGYAEQEFLIAEGIVRGWASGNAETHYNNGITASLAFYKITGSKTTDYLNGALVKYDAAKGLEMILMQKYLAFFMNSGWEPFYEQRRTGIPTFRVGPGTLNGGKVPKRWLYPLNEFQYNKENAEAAVARQYPEGDNTNATMWLIK</sequence>
<name>A0A1M5BSE8_9SPHI</name>
<dbReference type="Proteomes" id="UP000184287">
    <property type="component" value="Unassembled WGS sequence"/>
</dbReference>
<dbReference type="PROSITE" id="PS51257">
    <property type="entry name" value="PROKAR_LIPOPROTEIN"/>
    <property type="match status" value="1"/>
</dbReference>
<dbReference type="STRING" id="288992.SAMN04488522_1021325"/>
<evidence type="ECO:0000313" key="1">
    <source>
        <dbReference type="EMBL" id="SHF45162.1"/>
    </source>
</evidence>
<dbReference type="EMBL" id="FQUQ01000002">
    <property type="protein sequence ID" value="SHF45162.1"/>
    <property type="molecule type" value="Genomic_DNA"/>
</dbReference>
<dbReference type="SUPFAM" id="SSF48452">
    <property type="entry name" value="TPR-like"/>
    <property type="match status" value="1"/>
</dbReference>
<keyword evidence="2" id="KW-1185">Reference proteome</keyword>
<dbReference type="Gene3D" id="1.25.40.390">
    <property type="match status" value="1"/>
</dbReference>
<protein>
    <submittedName>
        <fullName evidence="1">Starch-binding associating with outer membrane</fullName>
    </submittedName>
</protein>
<dbReference type="OrthoDB" id="9766256at2"/>
<dbReference type="AlphaFoldDB" id="A0A1M5BSE8"/>
<reference evidence="2" key="1">
    <citation type="submission" date="2016-11" db="EMBL/GenBank/DDBJ databases">
        <authorList>
            <person name="Varghese N."/>
            <person name="Submissions S."/>
        </authorList>
    </citation>
    <scope>NUCLEOTIDE SEQUENCE [LARGE SCALE GENOMIC DNA]</scope>
    <source>
        <strain evidence="2">DSM 16990</strain>
    </source>
</reference>
<dbReference type="InterPro" id="IPR011990">
    <property type="entry name" value="TPR-like_helical_dom_sf"/>
</dbReference>
<dbReference type="InterPro" id="IPR041662">
    <property type="entry name" value="SusD-like_2"/>
</dbReference>
<accession>A0A1M5BSE8</accession>
<gene>
    <name evidence="1" type="ORF">SAMN04488522_1021325</name>
</gene>
<proteinExistence type="predicted"/>
<evidence type="ECO:0000313" key="2">
    <source>
        <dbReference type="Proteomes" id="UP000184287"/>
    </source>
</evidence>
<dbReference type="Pfam" id="PF12771">
    <property type="entry name" value="SusD-like_2"/>
    <property type="match status" value="1"/>
</dbReference>